<dbReference type="Pfam" id="PF11154">
    <property type="entry name" value="DUF2934"/>
    <property type="match status" value="1"/>
</dbReference>
<gene>
    <name evidence="1" type="ORF">ENJ96_08245</name>
</gene>
<dbReference type="InterPro" id="IPR021327">
    <property type="entry name" value="DUF2934"/>
</dbReference>
<dbReference type="EMBL" id="DROK01000244">
    <property type="protein sequence ID" value="HHI97830.1"/>
    <property type="molecule type" value="Genomic_DNA"/>
</dbReference>
<accession>A0A7V5U349</accession>
<name>A0A7V5U349_9BACT</name>
<dbReference type="AlphaFoldDB" id="A0A7V5U349"/>
<reference evidence="1" key="1">
    <citation type="journal article" date="2020" name="mSystems">
        <title>Genome- and Community-Level Interaction Insights into Carbon Utilization and Element Cycling Functions of Hydrothermarchaeota in Hydrothermal Sediment.</title>
        <authorList>
            <person name="Zhou Z."/>
            <person name="Liu Y."/>
            <person name="Xu W."/>
            <person name="Pan J."/>
            <person name="Luo Z.H."/>
            <person name="Li M."/>
        </authorList>
    </citation>
    <scope>NUCLEOTIDE SEQUENCE [LARGE SCALE GENOMIC DNA]</scope>
    <source>
        <strain evidence="1">HyVt-533</strain>
    </source>
</reference>
<proteinExistence type="predicted"/>
<dbReference type="Proteomes" id="UP000886101">
    <property type="component" value="Unassembled WGS sequence"/>
</dbReference>
<protein>
    <submittedName>
        <fullName evidence="1">DUF2934 domain-containing protein</fullName>
    </submittedName>
</protein>
<organism evidence="1">
    <name type="scientific">Thermodesulfatator atlanticus</name>
    <dbReference type="NCBI Taxonomy" id="501497"/>
    <lineage>
        <taxon>Bacteria</taxon>
        <taxon>Pseudomonadati</taxon>
        <taxon>Thermodesulfobacteriota</taxon>
        <taxon>Thermodesulfobacteria</taxon>
        <taxon>Thermodesulfobacteriales</taxon>
        <taxon>Thermodesulfatatoraceae</taxon>
        <taxon>Thermodesulfatator</taxon>
    </lineage>
</organism>
<comment type="caution">
    <text evidence="1">The sequence shown here is derived from an EMBL/GenBank/DDBJ whole genome shotgun (WGS) entry which is preliminary data.</text>
</comment>
<sequence>MKKELIEKIAYQLYEKRGKAPGKALDDWLEAERIVERAAQMYI</sequence>
<evidence type="ECO:0000313" key="1">
    <source>
        <dbReference type="EMBL" id="HHI97830.1"/>
    </source>
</evidence>